<keyword evidence="3" id="KW-1185">Reference proteome</keyword>
<keyword evidence="1" id="KW-0732">Signal</keyword>
<accession>A0A084U2Q7</accession>
<dbReference type="RefSeq" id="WP_036452571.1">
    <property type="nucleotide sequence ID" value="NZ_AWQU01000088.1"/>
</dbReference>
<comment type="caution">
    <text evidence="2">The sequence shown here is derived from an EMBL/GenBank/DDBJ whole genome shotgun (WGS) entry which is preliminary data.</text>
</comment>
<proteinExistence type="predicted"/>
<protein>
    <submittedName>
        <fullName evidence="2">Putative lipoprotein</fullName>
    </submittedName>
</protein>
<dbReference type="EMBL" id="AWQU01000088">
    <property type="protein sequence ID" value="KFB07243.1"/>
    <property type="molecule type" value="Genomic_DNA"/>
</dbReference>
<name>A0A084U2Q7_MALIO</name>
<evidence type="ECO:0000256" key="1">
    <source>
        <dbReference type="SAM" id="SignalP"/>
    </source>
</evidence>
<sequence length="922" mass="105087">MKKNFIKKSIIALLPMAFIAVPLASCARQTTSNTIDGDNGNNGWTPPFGSGNNIGTHFGTIDKKITDDISKPVKIDVLDLSTKTGVNSYQSISNFLKYNLDRNYNNNLITKDGIKKDAYSFADRIFKLNNKLFSIDLKTEPTIKISDSSEKNGNKNKKVSVNLPLIIRNENNSKQTFKLLSNSYDLNANSEYNLVISFNDQNPNYLINSINNRYFLGIGFDNVNFKLTSDSGNDIADFSLNNFTFTSNQFSYNFKKEFLYLTNKSDYKDVINNNSISSILNSKTDEEFKKELQNEFVKSQNNYFEIIKIVNQLLKSLVNNESVEDFLTKNTANVLTVLSWFNVINLNKNIQVLITDLLNKNKSVVQSLQDNKQAIIDLVKSIVGNNQLILGVAESIVDSIKPGLTQQEQNDVVEQLKSVINLIGSSANKYLFIVDLVKNILSGQNVYQFIKEAVKKQEVKDLINQLPANIKPAVQLLIDVIEKDGTTKSLIDIIFEDKDKLVNIIESFVNNETVKKILDIAIKNNNNFNKENVKAIITKTLYGLTNGIISNLDSSVNNFKDFKFDKTKKEFTFTFSSIYKVNKDFKWELKPIIDILPDTFSLKDFGLDVASIEKKVESTSGGLITLNKDSGKEWYVFKKSELLGFIPSYVDFKVGDSLEFRNIAKNQQIWLNPQNVGSKNYFGYSVPTISGFRLNLPGGVQSIFDQYKNKDNGIDFTKLFAEFLTQEHNYYQNVSVINNDKEITNDLVYDNNLYMNNIPFEWKININKTFKEKVKSKSEKVVIETYKAKTSDQNEISINSYYLSNKLTQEELGNDLIKDYDKVFKGSQYKPFIMVNQISNFDSRTIIVPLKVKLFIFDSSININLNVSNYTFLVSAYLPFKTYDSKKNKFSNYLHSQTGSYLKAGVTYTSLVNETFYDDWIV</sequence>
<dbReference type="NCBIfam" id="NF045696">
    <property type="entry name" value="MG075_fam"/>
    <property type="match status" value="1"/>
</dbReference>
<reference evidence="2 3" key="1">
    <citation type="journal article" date="2014" name="PLoS ONE">
        <title>Reduction of Hydrogen Peroxide Accumulation and Toxicity by a Catalase from Mycoplasma iowae.</title>
        <authorList>
            <person name="Pritchard R.E."/>
            <person name="Prassinos A.J."/>
            <person name="Osborne J.D."/>
            <person name="Raviv Z."/>
            <person name="Balish M.F."/>
        </authorList>
    </citation>
    <scope>NUCLEOTIDE SEQUENCE [LARGE SCALE GENOMIC DNA]</scope>
    <source>
        <strain evidence="2 3">DK-CPA</strain>
    </source>
</reference>
<evidence type="ECO:0000313" key="2">
    <source>
        <dbReference type="EMBL" id="KFB07243.1"/>
    </source>
</evidence>
<feature type="chain" id="PRO_5001782947" evidence="1">
    <location>
        <begin position="28"/>
        <end position="922"/>
    </location>
</feature>
<organism evidence="2 3">
    <name type="scientific">Malacoplasma iowae DK-CPA</name>
    <dbReference type="NCBI Taxonomy" id="1394179"/>
    <lineage>
        <taxon>Bacteria</taxon>
        <taxon>Bacillati</taxon>
        <taxon>Mycoplasmatota</taxon>
        <taxon>Mycoplasmoidales</taxon>
        <taxon>Mycoplasmoidaceae</taxon>
        <taxon>Malacoplasma</taxon>
    </lineage>
</organism>
<gene>
    <name evidence="2" type="ORF">P271_68</name>
</gene>
<evidence type="ECO:0000313" key="3">
    <source>
        <dbReference type="Proteomes" id="UP000028523"/>
    </source>
</evidence>
<keyword evidence="2" id="KW-0449">Lipoprotein</keyword>
<dbReference type="AlphaFoldDB" id="A0A084U2Q7"/>
<feature type="signal peptide" evidence="1">
    <location>
        <begin position="1"/>
        <end position="27"/>
    </location>
</feature>
<dbReference type="InterPro" id="IPR054689">
    <property type="entry name" value="MG075-like"/>
</dbReference>
<dbReference type="Proteomes" id="UP000028523">
    <property type="component" value="Unassembled WGS sequence"/>
</dbReference>